<reference evidence="2" key="1">
    <citation type="submission" date="2017-09" db="EMBL/GenBank/DDBJ databases">
        <authorList>
            <person name="Palmer M."/>
            <person name="Steenkamp E.T."/>
            <person name="Coetzee M.P."/>
            <person name="Avontuur J.R."/>
            <person name="Van Zyl E."/>
            <person name="Chan W.-Y."/>
            <person name="Blom J."/>
            <person name="Venter S.N."/>
        </authorList>
    </citation>
    <scope>NUCLEOTIDE SEQUENCE [LARGE SCALE GENOMIC DNA]</scope>
    <source>
        <strain evidence="2">QC88-366</strain>
    </source>
</reference>
<gene>
    <name evidence="1" type="ORF">COO59_05500</name>
</gene>
<evidence type="ECO:0000313" key="2">
    <source>
        <dbReference type="Proteomes" id="UP000236345"/>
    </source>
</evidence>
<protein>
    <submittedName>
        <fullName evidence="1">Uncharacterized protein</fullName>
    </submittedName>
</protein>
<proteinExistence type="predicted"/>
<dbReference type="OrthoDB" id="5889969at2"/>
<name>A0A2K1QC14_9GAMM</name>
<keyword evidence="2" id="KW-1185">Reference proteome</keyword>
<accession>A0A2K1QC14</accession>
<evidence type="ECO:0000313" key="1">
    <source>
        <dbReference type="EMBL" id="PNS12575.1"/>
    </source>
</evidence>
<dbReference type="EMBL" id="NWUO01000003">
    <property type="protein sequence ID" value="PNS12575.1"/>
    <property type="molecule type" value="Genomic_DNA"/>
</dbReference>
<dbReference type="Proteomes" id="UP000236345">
    <property type="component" value="Unassembled WGS sequence"/>
</dbReference>
<dbReference type="RefSeq" id="WP_103058818.1">
    <property type="nucleotide sequence ID" value="NZ_BSOF01000028.1"/>
</dbReference>
<sequence length="117" mass="13532">MRKIIPCDILQVDRDPLKLKNIILQNIPKIEKMLIGDLQWYSQNALLVPGSVNVISVEPISNDRYKLYYQFDWNVFNACLDINQTETQRESVEFEVIPGALAFNFIDDTRPSTADEL</sequence>
<comment type="caution">
    <text evidence="1">The sequence shown here is derived from an EMBL/GenBank/DDBJ whole genome shotgun (WGS) entry which is preliminary data.</text>
</comment>
<organism evidence="1 2">
    <name type="scientific">Mixta theicola</name>
    <dbReference type="NCBI Taxonomy" id="1458355"/>
    <lineage>
        <taxon>Bacteria</taxon>
        <taxon>Pseudomonadati</taxon>
        <taxon>Pseudomonadota</taxon>
        <taxon>Gammaproteobacteria</taxon>
        <taxon>Enterobacterales</taxon>
        <taxon>Erwiniaceae</taxon>
        <taxon>Mixta</taxon>
    </lineage>
</organism>
<dbReference type="AlphaFoldDB" id="A0A2K1QC14"/>